<feature type="signal peptide" evidence="1">
    <location>
        <begin position="1"/>
        <end position="19"/>
    </location>
</feature>
<dbReference type="EMBL" id="JBHTJG010000001">
    <property type="protein sequence ID" value="MFD0945557.1"/>
    <property type="molecule type" value="Genomic_DNA"/>
</dbReference>
<evidence type="ECO:0000313" key="4">
    <source>
        <dbReference type="Proteomes" id="UP001596977"/>
    </source>
</evidence>
<gene>
    <name evidence="3" type="ORF">ACFQ1E_04310</name>
</gene>
<keyword evidence="1" id="KW-0732">Signal</keyword>
<dbReference type="PANTHER" id="PTHR43283">
    <property type="entry name" value="BETA-LACTAMASE-RELATED"/>
    <property type="match status" value="1"/>
</dbReference>
<keyword evidence="3" id="KW-0378">Hydrolase</keyword>
<dbReference type="RefSeq" id="WP_264942205.1">
    <property type="nucleotide sequence ID" value="NZ_JAPDRA010000001.1"/>
</dbReference>
<dbReference type="GO" id="GO:0016787">
    <property type="term" value="F:hydrolase activity"/>
    <property type="evidence" value="ECO:0007669"/>
    <property type="project" value="UniProtKB-KW"/>
</dbReference>
<dbReference type="InterPro" id="IPR012338">
    <property type="entry name" value="Beta-lactam/transpept-like"/>
</dbReference>
<name>A0ABW3H3Y1_9SPHN</name>
<dbReference type="Proteomes" id="UP001596977">
    <property type="component" value="Unassembled WGS sequence"/>
</dbReference>
<evidence type="ECO:0000259" key="2">
    <source>
        <dbReference type="Pfam" id="PF00144"/>
    </source>
</evidence>
<accession>A0ABW3H3Y1</accession>
<evidence type="ECO:0000256" key="1">
    <source>
        <dbReference type="SAM" id="SignalP"/>
    </source>
</evidence>
<reference evidence="4" key="1">
    <citation type="journal article" date="2019" name="Int. J. Syst. Evol. Microbiol.">
        <title>The Global Catalogue of Microorganisms (GCM) 10K type strain sequencing project: providing services to taxonomists for standard genome sequencing and annotation.</title>
        <authorList>
            <consortium name="The Broad Institute Genomics Platform"/>
            <consortium name="The Broad Institute Genome Sequencing Center for Infectious Disease"/>
            <person name="Wu L."/>
            <person name="Ma J."/>
        </authorList>
    </citation>
    <scope>NUCLEOTIDE SEQUENCE [LARGE SCALE GENOMIC DNA]</scope>
    <source>
        <strain evidence="4">CCUG 62982</strain>
    </source>
</reference>
<dbReference type="Pfam" id="PF00144">
    <property type="entry name" value="Beta-lactamase"/>
    <property type="match status" value="1"/>
</dbReference>
<comment type="caution">
    <text evidence="3">The sequence shown here is derived from an EMBL/GenBank/DDBJ whole genome shotgun (WGS) entry which is preliminary data.</text>
</comment>
<dbReference type="InterPro" id="IPR001466">
    <property type="entry name" value="Beta-lactam-related"/>
</dbReference>
<keyword evidence="4" id="KW-1185">Reference proteome</keyword>
<feature type="domain" description="Beta-lactamase-related" evidence="2">
    <location>
        <begin position="108"/>
        <end position="330"/>
    </location>
</feature>
<dbReference type="SUPFAM" id="SSF56601">
    <property type="entry name" value="beta-lactamase/transpeptidase-like"/>
    <property type="match status" value="1"/>
</dbReference>
<feature type="chain" id="PRO_5045379055" evidence="1">
    <location>
        <begin position="20"/>
        <end position="389"/>
    </location>
</feature>
<proteinExistence type="predicted"/>
<evidence type="ECO:0000313" key="3">
    <source>
        <dbReference type="EMBL" id="MFD0945557.1"/>
    </source>
</evidence>
<dbReference type="EC" id="3.-.-.-" evidence="3"/>
<dbReference type="Gene3D" id="3.40.710.10">
    <property type="entry name" value="DD-peptidase/beta-lactamase superfamily"/>
    <property type="match status" value="1"/>
</dbReference>
<dbReference type="InterPro" id="IPR050789">
    <property type="entry name" value="Diverse_Enzym_Activities"/>
</dbReference>
<protein>
    <submittedName>
        <fullName evidence="3">Serine hydrolase domain-containing protein</fullName>
        <ecNumber evidence="3">3.-.-.-</ecNumber>
    </submittedName>
</protein>
<sequence>MSKKLIGAGLLFASSSAFAAYAINEAVKAPPQAPGAVRVAAGPQAPGGSAGASLAAQPQEGAALVDNCAPIRAAIDAARLQNVAVIFGNGAGEICRYKKGAIEYNQKLALASATKLLTGILSYRMIQAGKITANAKPQQYFGYWTNSASDNRSKITLEQLLAFTSGFNTKDANLLSCVYNAYTTLDLCIRRIYLGNLDSVPGAVYFYGPHHMQVAAGMLDAADTGDFGAIFARYVTTPLGLTNTSYALQSAANPWAAAGGESTAEDYAVIMQALFNGTLVTDLNNFFAPRTLTATKGEVPAAILANNGSQWEYAQGSWVECEYGTGGANYATQCANDKINSSPGAWGFTPWIDRQNGYWALIATEDHDNGAEKGVELEQVLQPLMVAAL</sequence>
<organism evidence="3 4">
    <name type="scientific">Sphingomonas canadensis</name>
    <dbReference type="NCBI Taxonomy" id="1219257"/>
    <lineage>
        <taxon>Bacteria</taxon>
        <taxon>Pseudomonadati</taxon>
        <taxon>Pseudomonadota</taxon>
        <taxon>Alphaproteobacteria</taxon>
        <taxon>Sphingomonadales</taxon>
        <taxon>Sphingomonadaceae</taxon>
        <taxon>Sphingomonas</taxon>
    </lineage>
</organism>